<gene>
    <name evidence="1" type="ORF">QAD02_022103</name>
</gene>
<protein>
    <submittedName>
        <fullName evidence="1">Uncharacterized protein</fullName>
    </submittedName>
</protein>
<comment type="caution">
    <text evidence="1">The sequence shown here is derived from an EMBL/GenBank/DDBJ whole genome shotgun (WGS) entry which is preliminary data.</text>
</comment>
<organism evidence="1 2">
    <name type="scientific">Eretmocerus hayati</name>
    <dbReference type="NCBI Taxonomy" id="131215"/>
    <lineage>
        <taxon>Eukaryota</taxon>
        <taxon>Metazoa</taxon>
        <taxon>Ecdysozoa</taxon>
        <taxon>Arthropoda</taxon>
        <taxon>Hexapoda</taxon>
        <taxon>Insecta</taxon>
        <taxon>Pterygota</taxon>
        <taxon>Neoptera</taxon>
        <taxon>Endopterygota</taxon>
        <taxon>Hymenoptera</taxon>
        <taxon>Apocrita</taxon>
        <taxon>Proctotrupomorpha</taxon>
        <taxon>Chalcidoidea</taxon>
        <taxon>Aphelinidae</taxon>
        <taxon>Aphelininae</taxon>
        <taxon>Eretmocerus</taxon>
    </lineage>
</organism>
<name>A0ACC2PSM0_9HYME</name>
<dbReference type="EMBL" id="CM056741">
    <property type="protein sequence ID" value="KAJ8686309.1"/>
    <property type="molecule type" value="Genomic_DNA"/>
</dbReference>
<sequence>MTEDPDIMPVDASSEALPDSPRKPVKSTAVVKYSAAPAPATFAQLQCNTDLNLPPSNWLSTSAESYGLQNVWSHNTGFSSFRMAHMFPDCIGEVDVVSDAENIKKLLKLPYSDQNISMMVHRVGNSLLLDDFDIHKYLLRQAENDWEWLKEFFYEHVFKSLGDKEKRLFPKANSRNAIQQKNLISKFLYHSLVLADDKTHSVEKPSLPVQPLQPLLPEPSEEDELPDPDHSHSYTRNVVWTFENIHMLIGTDMPIFGGQTHPCISLKLRDATKPINVLTGIDYWLDNLMCNVPEVIMCYHLDGIVQKYELIKTEDLPNLEGSKFSQKVIRDIAQNILSFLKSNVTKAGHTYWLFKGKNDDVVKLYDLTSLCSDLSEDKGQNPFTIPVAMLLYRVARNMKFSLDYRQNQGTIRMLLQNCIQLLPKEKYPQIVTSAHFMLADLYIPADTDPLKPTEDDGDGSDLHGECTGNTDSKQSDGKLEEEPSDAIKSFTLSNFREHHRKDDFEEYRCKYPPITGTVEARCQSALDHIIKGLECLKYFDADSEGNDENSGENDSKEEQKMSKHEYDEATKNMAKPFQAIPMPYAPLTPTIADNNTQTSSRIETSPSSNKKGKHRRKKTEKSVQKTSESSSAIVESPSVTSLLCKANSNLPTWEVPKRDDNRRWNAHLKTLLYEKASLVFSVLAEYEYANKKFGSSLRYIFAVLRCQKMLELYCSARSDSRITYQLLGRAGDCYFRIVQDWHNVNEHKEEFEKKTDPEMIITDAISDHQLIENDAEVLPERFDTIEGTMVASFKCYERAKNLAPTKQDENTLYRRLGNIHNELGVLYMNEASLRNNRGEDLMDKEHLKDEKNPIKRSLMHLETGIHMFEQVRDEANLALLHCNSGRLMRLCAHCKKESSERHFYNKAVEHYQRALQILGTRKSHPEVWDNVTWELSSTLFNMAILMQDFTPVGSKCGEDLERQVVEILQKALKYCDTDTPGSRQPVYQYRAAEIQRRLASLHHRVYLESDPDSESAKRKNSWQLAKLYYEKATKILFALEQTTEFLRAQMERLALFEYQAENVNAFNVKLKAYQTCLELISQTRPIIDVIVDRNKSVVVNKDHPNREGVGEQDGSKDKEKEERNAEKEQLENEENVVRLLEERLQFILRSLIKLCLSKSAGNQKKECDSYAELYKKCYRLTLRSESLSGIDLIKHVADVLSEIENILQSQIKRS</sequence>
<dbReference type="Proteomes" id="UP001239111">
    <property type="component" value="Chromosome 1"/>
</dbReference>
<evidence type="ECO:0000313" key="2">
    <source>
        <dbReference type="Proteomes" id="UP001239111"/>
    </source>
</evidence>
<keyword evidence="2" id="KW-1185">Reference proteome</keyword>
<evidence type="ECO:0000313" key="1">
    <source>
        <dbReference type="EMBL" id="KAJ8686309.1"/>
    </source>
</evidence>
<proteinExistence type="predicted"/>
<accession>A0ACC2PSM0</accession>
<reference evidence="1" key="1">
    <citation type="submission" date="2023-04" db="EMBL/GenBank/DDBJ databases">
        <title>A chromosome-level genome assembly of the parasitoid wasp Eretmocerus hayati.</title>
        <authorList>
            <person name="Zhong Y."/>
            <person name="Liu S."/>
            <person name="Liu Y."/>
        </authorList>
    </citation>
    <scope>NUCLEOTIDE SEQUENCE</scope>
    <source>
        <strain evidence="1">ZJU_SS_LIU_2023</strain>
    </source>
</reference>